<feature type="transmembrane region" description="Helical" evidence="7">
    <location>
        <begin position="752"/>
        <end position="770"/>
    </location>
</feature>
<dbReference type="InterPro" id="IPR000832">
    <property type="entry name" value="GPCR_2_secretin-like"/>
</dbReference>
<comment type="caution">
    <text evidence="11">The sequence shown here is derived from an EMBL/GenBank/DDBJ whole genome shotgun (WGS) entry which is preliminary data.</text>
</comment>
<evidence type="ECO:0000313" key="11">
    <source>
        <dbReference type="EMBL" id="TRY61064.1"/>
    </source>
</evidence>
<dbReference type="PRINTS" id="PR00249">
    <property type="entry name" value="GPCRSECRETIN"/>
</dbReference>
<evidence type="ECO:0008006" key="13">
    <source>
        <dbReference type="Google" id="ProtNLM"/>
    </source>
</evidence>
<feature type="region of interest" description="Disordered" evidence="6">
    <location>
        <begin position="858"/>
        <end position="902"/>
    </location>
</feature>
<dbReference type="SUPFAM" id="SSF81321">
    <property type="entry name" value="Family A G protein-coupled receptor-like"/>
    <property type="match status" value="1"/>
</dbReference>
<dbReference type="AlphaFoldDB" id="A0A553N6J3"/>
<dbReference type="PROSITE" id="PS50261">
    <property type="entry name" value="G_PROTEIN_RECEP_F2_4"/>
    <property type="match status" value="1"/>
</dbReference>
<comment type="subcellular location">
    <subcellularLocation>
        <location evidence="1">Membrane</location>
        <topology evidence="1">Multi-pass membrane protein</topology>
    </subcellularLocation>
</comment>
<dbReference type="Gene3D" id="1.20.1070.10">
    <property type="entry name" value="Rhodopsin 7-helix transmembrane proteins"/>
    <property type="match status" value="1"/>
</dbReference>
<dbReference type="Pfam" id="PF00002">
    <property type="entry name" value="7tm_2"/>
    <property type="match status" value="1"/>
</dbReference>
<evidence type="ECO:0000256" key="1">
    <source>
        <dbReference type="ARBA" id="ARBA00004141"/>
    </source>
</evidence>
<dbReference type="Pfam" id="PF01825">
    <property type="entry name" value="GPS"/>
    <property type="match status" value="1"/>
</dbReference>
<organism evidence="11 12">
    <name type="scientific">Tigriopus californicus</name>
    <name type="common">Marine copepod</name>
    <dbReference type="NCBI Taxonomy" id="6832"/>
    <lineage>
        <taxon>Eukaryota</taxon>
        <taxon>Metazoa</taxon>
        <taxon>Ecdysozoa</taxon>
        <taxon>Arthropoda</taxon>
        <taxon>Crustacea</taxon>
        <taxon>Multicrustacea</taxon>
        <taxon>Hexanauplia</taxon>
        <taxon>Copepoda</taxon>
        <taxon>Harpacticoida</taxon>
        <taxon>Harpacticidae</taxon>
        <taxon>Tigriopus</taxon>
    </lineage>
</organism>
<feature type="transmembrane region" description="Helical" evidence="7">
    <location>
        <begin position="776"/>
        <end position="799"/>
    </location>
</feature>
<keyword evidence="2 7" id="KW-0812">Transmembrane</keyword>
<feature type="domain" description="GAIN-B" evidence="9">
    <location>
        <begin position="383"/>
        <end position="532"/>
    </location>
</feature>
<dbReference type="PROSITE" id="PS50221">
    <property type="entry name" value="GAIN_B"/>
    <property type="match status" value="1"/>
</dbReference>
<dbReference type="InterPro" id="IPR000203">
    <property type="entry name" value="GPS"/>
</dbReference>
<feature type="transmembrane region" description="Helical" evidence="7">
    <location>
        <begin position="587"/>
        <end position="605"/>
    </location>
</feature>
<evidence type="ECO:0000259" key="9">
    <source>
        <dbReference type="PROSITE" id="PS50221"/>
    </source>
</evidence>
<gene>
    <name evidence="11" type="ORF">TCAL_02146</name>
</gene>
<proteinExistence type="predicted"/>
<dbReference type="Gene3D" id="2.60.220.50">
    <property type="match status" value="1"/>
</dbReference>
<evidence type="ECO:0000256" key="3">
    <source>
        <dbReference type="ARBA" id="ARBA00022989"/>
    </source>
</evidence>
<dbReference type="InterPro" id="IPR017981">
    <property type="entry name" value="GPCR_2-like_7TM"/>
</dbReference>
<evidence type="ECO:0000256" key="4">
    <source>
        <dbReference type="ARBA" id="ARBA00023136"/>
    </source>
</evidence>
<dbReference type="GO" id="GO:0007166">
    <property type="term" value="P:cell surface receptor signaling pathway"/>
    <property type="evidence" value="ECO:0007669"/>
    <property type="project" value="InterPro"/>
</dbReference>
<feature type="signal peptide" evidence="8">
    <location>
        <begin position="1"/>
        <end position="18"/>
    </location>
</feature>
<keyword evidence="3 7" id="KW-1133">Transmembrane helix</keyword>
<dbReference type="PANTHER" id="PTHR12011">
    <property type="entry name" value="ADHESION G-PROTEIN COUPLED RECEPTOR"/>
    <property type="match status" value="1"/>
</dbReference>
<evidence type="ECO:0000256" key="2">
    <source>
        <dbReference type="ARBA" id="ARBA00022692"/>
    </source>
</evidence>
<evidence type="ECO:0000313" key="12">
    <source>
        <dbReference type="Proteomes" id="UP000318571"/>
    </source>
</evidence>
<reference evidence="11 12" key="1">
    <citation type="journal article" date="2018" name="Nat. Ecol. Evol.">
        <title>Genomic signatures of mitonuclear coevolution across populations of Tigriopus californicus.</title>
        <authorList>
            <person name="Barreto F.S."/>
            <person name="Watson E.T."/>
            <person name="Lima T.G."/>
            <person name="Willett C.S."/>
            <person name="Edmands S."/>
            <person name="Li W."/>
            <person name="Burton R.S."/>
        </authorList>
    </citation>
    <scope>NUCLEOTIDE SEQUENCE [LARGE SCALE GENOMIC DNA]</scope>
    <source>
        <strain evidence="11 12">San Diego</strain>
    </source>
</reference>
<keyword evidence="4 7" id="KW-0472">Membrane</keyword>
<evidence type="ECO:0000256" key="6">
    <source>
        <dbReference type="SAM" id="MobiDB-lite"/>
    </source>
</evidence>
<dbReference type="GO" id="GO:0004930">
    <property type="term" value="F:G protein-coupled receptor activity"/>
    <property type="evidence" value="ECO:0007669"/>
    <property type="project" value="InterPro"/>
</dbReference>
<dbReference type="PANTHER" id="PTHR12011:SF347">
    <property type="entry name" value="FI21270P1-RELATED"/>
    <property type="match status" value="1"/>
</dbReference>
<dbReference type="GO" id="GO:0005886">
    <property type="term" value="C:plasma membrane"/>
    <property type="evidence" value="ECO:0007669"/>
    <property type="project" value="TreeGrafter"/>
</dbReference>
<keyword evidence="12" id="KW-1185">Reference proteome</keyword>
<dbReference type="InterPro" id="IPR057244">
    <property type="entry name" value="GAIN_B"/>
</dbReference>
<keyword evidence="5" id="KW-1015">Disulfide bond</keyword>
<evidence type="ECO:0000256" key="5">
    <source>
        <dbReference type="ARBA" id="ARBA00023157"/>
    </source>
</evidence>
<accession>A0A553N6J3</accession>
<feature type="transmembrane region" description="Helical" evidence="7">
    <location>
        <begin position="653"/>
        <end position="677"/>
    </location>
</feature>
<keyword evidence="8" id="KW-0732">Signal</keyword>
<feature type="compositionally biased region" description="Polar residues" evidence="6">
    <location>
        <begin position="871"/>
        <end position="880"/>
    </location>
</feature>
<dbReference type="EMBL" id="VCGU01000459">
    <property type="protein sequence ID" value="TRY61064.1"/>
    <property type="molecule type" value="Genomic_DNA"/>
</dbReference>
<feature type="transmembrane region" description="Helical" evidence="7">
    <location>
        <begin position="542"/>
        <end position="567"/>
    </location>
</feature>
<dbReference type="InterPro" id="IPR046338">
    <property type="entry name" value="GAIN_dom_sf"/>
</dbReference>
<feature type="domain" description="G-protein coupled receptors family 2 profile 2" evidence="10">
    <location>
        <begin position="543"/>
        <end position="800"/>
    </location>
</feature>
<feature type="transmembrane region" description="Helical" evidence="7">
    <location>
        <begin position="611"/>
        <end position="632"/>
    </location>
</feature>
<feature type="chain" id="PRO_5021783610" description="G-protein coupled receptors family 2 profile 2 domain-containing protein" evidence="8">
    <location>
        <begin position="19"/>
        <end position="954"/>
    </location>
</feature>
<protein>
    <recommendedName>
        <fullName evidence="13">G-protein coupled receptors family 2 profile 2 domain-containing protein</fullName>
    </recommendedName>
</protein>
<dbReference type="Proteomes" id="UP000318571">
    <property type="component" value="Chromosome 8"/>
</dbReference>
<feature type="transmembrane region" description="Helical" evidence="7">
    <location>
        <begin position="704"/>
        <end position="731"/>
    </location>
</feature>
<name>A0A553N6J3_TIGCA</name>
<sequence>MGLIFSIGILIILQLGLSSQNLDGPSSFLYFNCLRGRSVNIKLDALDSNNYRFEDLGTHPDILECFTKCGYRTGLVLFSKSRESRNCVCVFLENNPNQLILEQEFHVAPSDLSGDCTIKEDITACYIGQNDAYSLYCNQERTLSKDRTFCDEISDAGNFNDPAWMSGNFGEWKEHMNDFPKCVKRDHIQVWEPSFILEDFEISDPVTTCREKSKAFWYCDLETLDFVPLQPNRVGCIPTWIENVVDQANTPNSDPKEITSLILENICHFNTSLEQITSGTLIKIIEVGFLLPIRMTDPGNEMNYHRNVTNTFDIVLDYVQIVSDLLHHELAWLEYDDDLILQNSTNLLKSAENIAFFLLQIEGAKVGFDRLITDSRDEVRMYTQSTFSRNESLPTMPRPPFIQLDGPSLIWGDWRSVGIQFCTQGIFDQIFHPSRNDLGLTSVELHSVAKISTFSINEWTPLASDGTVKVSFDHTNETEVRGTRYCVFWDEEELQWSQGGCVLSFESTLLNTVCICNHTTNFAVLFDVGGVLDDLSDVALTFLNILSTILCTVSAIGTLLTFAILLFSKLPSSPRTIIQMNRAFSLFCLYLLFLLGIDPTILGLPDWMCRGVAVFIHFFGLSSFFWTSLEGIQLYRALVNKRLSDDDGRYFKLLRFVIGYGISLVIVFLTLVIQFVLDADNAYEHENDEPEDEIALCWLRENSFIWAFVGPALAVILLNFIIMLRTVKVVYRVQKRINRRGLAEVKGHLKSWTILTFLLGITWASGLLINKVTAKYGAYIFVALNGSLGIFTFIHSILLNPSVLGELKIRLGILDKNEFNLNLGGDRANALKQYTRKNRRQGIKSELRHHQRPEYVTENSLEMSSPDECSLPTSSIGSSHRSPRQVPRLLNVPEPNRPGFLFGRRKSSIAQLSHRDRSQMVSSQQSSFPRVILAQGVGRAFAVPGPSKRINGSI</sequence>
<evidence type="ECO:0000259" key="10">
    <source>
        <dbReference type="PROSITE" id="PS50261"/>
    </source>
</evidence>
<dbReference type="SMART" id="SM00303">
    <property type="entry name" value="GPS"/>
    <property type="match status" value="1"/>
</dbReference>
<evidence type="ECO:0000256" key="7">
    <source>
        <dbReference type="SAM" id="Phobius"/>
    </source>
</evidence>
<evidence type="ECO:0000256" key="8">
    <source>
        <dbReference type="SAM" id="SignalP"/>
    </source>
</evidence>